<evidence type="ECO:0000313" key="5">
    <source>
        <dbReference type="Proteomes" id="UP000759131"/>
    </source>
</evidence>
<dbReference type="SMART" id="SM00494">
    <property type="entry name" value="ChtBD2"/>
    <property type="match status" value="1"/>
</dbReference>
<dbReference type="SUPFAM" id="SSF57625">
    <property type="entry name" value="Invertebrate chitin-binding proteins"/>
    <property type="match status" value="1"/>
</dbReference>
<dbReference type="GO" id="GO:0008061">
    <property type="term" value="F:chitin binding"/>
    <property type="evidence" value="ECO:0007669"/>
    <property type="project" value="InterPro"/>
</dbReference>
<evidence type="ECO:0000259" key="3">
    <source>
        <dbReference type="SMART" id="SM00494"/>
    </source>
</evidence>
<evidence type="ECO:0000256" key="1">
    <source>
        <dbReference type="SAM" id="MobiDB-lite"/>
    </source>
</evidence>
<proteinExistence type="predicted"/>
<accession>A0A7R9L138</accession>
<dbReference type="AlphaFoldDB" id="A0A7R9L138"/>
<feature type="chain" id="PRO_5035680366" description="Chitin-binding type-2 domain-containing protein" evidence="2">
    <location>
        <begin position="24"/>
        <end position="153"/>
    </location>
</feature>
<dbReference type="Gene3D" id="2.170.140.10">
    <property type="entry name" value="Chitin binding domain"/>
    <property type="match status" value="1"/>
</dbReference>
<keyword evidence="2" id="KW-0732">Signal</keyword>
<reference evidence="4" key="1">
    <citation type="submission" date="2020-11" db="EMBL/GenBank/DDBJ databases">
        <authorList>
            <person name="Tran Van P."/>
        </authorList>
    </citation>
    <scope>NUCLEOTIDE SEQUENCE</scope>
</reference>
<dbReference type="EMBL" id="CAJPIZ010011943">
    <property type="protein sequence ID" value="CAG2113431.1"/>
    <property type="molecule type" value="Genomic_DNA"/>
</dbReference>
<evidence type="ECO:0000313" key="4">
    <source>
        <dbReference type="EMBL" id="CAD7633001.1"/>
    </source>
</evidence>
<keyword evidence="5" id="KW-1185">Reference proteome</keyword>
<dbReference type="Proteomes" id="UP000759131">
    <property type="component" value="Unassembled WGS sequence"/>
</dbReference>
<dbReference type="GO" id="GO:0005576">
    <property type="term" value="C:extracellular region"/>
    <property type="evidence" value="ECO:0007669"/>
    <property type="project" value="InterPro"/>
</dbReference>
<feature type="region of interest" description="Disordered" evidence="1">
    <location>
        <begin position="97"/>
        <end position="137"/>
    </location>
</feature>
<sequence length="153" mass="16582">MSMTTVATTIILIHSIIIGTVIGSPINSYNNSSFTCPSDDNCAISQCLYLNPDNCHTFWQCDAGKNAHLIDCNPYYLEFNDFVKVCDWASDQTCRSAQPVTTTTTEAPTTTTTEAPTTTTTEAPTTTTTPDDETTTTVAPDETTLAQIYDLMG</sequence>
<dbReference type="EMBL" id="OC866518">
    <property type="protein sequence ID" value="CAD7633001.1"/>
    <property type="molecule type" value="Genomic_DNA"/>
</dbReference>
<organism evidence="4">
    <name type="scientific">Medioppia subpectinata</name>
    <dbReference type="NCBI Taxonomy" id="1979941"/>
    <lineage>
        <taxon>Eukaryota</taxon>
        <taxon>Metazoa</taxon>
        <taxon>Ecdysozoa</taxon>
        <taxon>Arthropoda</taxon>
        <taxon>Chelicerata</taxon>
        <taxon>Arachnida</taxon>
        <taxon>Acari</taxon>
        <taxon>Acariformes</taxon>
        <taxon>Sarcoptiformes</taxon>
        <taxon>Oribatida</taxon>
        <taxon>Brachypylina</taxon>
        <taxon>Oppioidea</taxon>
        <taxon>Oppiidae</taxon>
        <taxon>Medioppia</taxon>
    </lineage>
</organism>
<name>A0A7R9L138_9ACAR</name>
<feature type="compositionally biased region" description="Low complexity" evidence="1">
    <location>
        <begin position="99"/>
        <end position="137"/>
    </location>
</feature>
<feature type="signal peptide" evidence="2">
    <location>
        <begin position="1"/>
        <end position="23"/>
    </location>
</feature>
<protein>
    <recommendedName>
        <fullName evidence="3">Chitin-binding type-2 domain-containing protein</fullName>
    </recommendedName>
</protein>
<evidence type="ECO:0000256" key="2">
    <source>
        <dbReference type="SAM" id="SignalP"/>
    </source>
</evidence>
<dbReference type="InterPro" id="IPR036508">
    <property type="entry name" value="Chitin-bd_dom_sf"/>
</dbReference>
<feature type="domain" description="Chitin-binding type-2" evidence="3">
    <location>
        <begin position="34"/>
        <end position="96"/>
    </location>
</feature>
<dbReference type="OrthoDB" id="6515806at2759"/>
<gene>
    <name evidence="4" type="ORF">OSB1V03_LOCUS13400</name>
</gene>
<dbReference type="InterPro" id="IPR002557">
    <property type="entry name" value="Chitin-bd_dom"/>
</dbReference>